<dbReference type="AlphaFoldDB" id="A0A4Y1ZYK2"/>
<dbReference type="PANTHER" id="PTHR33845">
    <property type="entry name" value="C2H2-TYPE DOMAIN-CONTAINING PROTEIN"/>
    <property type="match status" value="1"/>
</dbReference>
<dbReference type="Proteomes" id="UP000499080">
    <property type="component" value="Unassembled WGS sequence"/>
</dbReference>
<protein>
    <recommendedName>
        <fullName evidence="3">C2H2-type domain-containing protein</fullName>
    </recommendedName>
</protein>
<dbReference type="PANTHER" id="PTHR33845:SF1">
    <property type="entry name" value="C2H2-TYPE DOMAIN-CONTAINING PROTEIN"/>
    <property type="match status" value="1"/>
</dbReference>
<evidence type="ECO:0008006" key="3">
    <source>
        <dbReference type="Google" id="ProtNLM"/>
    </source>
</evidence>
<comment type="caution">
    <text evidence="1">The sequence shown here is derived from an EMBL/GenBank/DDBJ whole genome shotgun (WGS) entry which is preliminary data.</text>
</comment>
<sequence>MKSDNADGYSGNGHIQLEIQTFKKYGIKLLRHDYKEPQRGEDQCDRETANAQHCRTAYLSSGKNIINASELKESLLYMGGVRNFRVSVIEINNSNILYTFQIIQNISTYHSAEATYTGLKQHTLNNAFSVKLKQQRLDREYAANYFFSDQNCMSSFHTDEQLQQHIYSGQHNYAKIVTSYDKIIQSFINTVQGYKLLSSESHTCKLPANAASEKFNENILSGILSEGWALPSRKNVRFSNKKDLYLKNLTLEKQQVRSRLQNEFSML</sequence>
<name>A0A4Y1ZYK2_ARAVE</name>
<accession>A0A4Y1ZYK2</accession>
<gene>
    <name evidence="1" type="ORF">AVEN_108519_1</name>
</gene>
<dbReference type="EMBL" id="BGPR01154692">
    <property type="protein sequence ID" value="GBL72480.1"/>
    <property type="molecule type" value="Genomic_DNA"/>
</dbReference>
<evidence type="ECO:0000313" key="2">
    <source>
        <dbReference type="Proteomes" id="UP000499080"/>
    </source>
</evidence>
<proteinExistence type="predicted"/>
<organism evidence="1 2">
    <name type="scientific">Araneus ventricosus</name>
    <name type="common">Orbweaver spider</name>
    <name type="synonym">Epeira ventricosa</name>
    <dbReference type="NCBI Taxonomy" id="182803"/>
    <lineage>
        <taxon>Eukaryota</taxon>
        <taxon>Metazoa</taxon>
        <taxon>Ecdysozoa</taxon>
        <taxon>Arthropoda</taxon>
        <taxon>Chelicerata</taxon>
        <taxon>Arachnida</taxon>
        <taxon>Araneae</taxon>
        <taxon>Araneomorphae</taxon>
        <taxon>Entelegynae</taxon>
        <taxon>Araneoidea</taxon>
        <taxon>Araneidae</taxon>
        <taxon>Araneus</taxon>
    </lineage>
</organism>
<dbReference type="OrthoDB" id="5954275at2759"/>
<evidence type="ECO:0000313" key="1">
    <source>
        <dbReference type="EMBL" id="GBL72480.1"/>
    </source>
</evidence>
<reference evidence="1 2" key="1">
    <citation type="journal article" date="2019" name="Sci. Rep.">
        <title>Orb-weaving spider Araneus ventricosus genome elucidates the spidroin gene catalogue.</title>
        <authorList>
            <person name="Kono N."/>
            <person name="Nakamura H."/>
            <person name="Ohtoshi R."/>
            <person name="Moran D.A.P."/>
            <person name="Shinohara A."/>
            <person name="Yoshida Y."/>
            <person name="Fujiwara M."/>
            <person name="Mori M."/>
            <person name="Tomita M."/>
            <person name="Arakawa K."/>
        </authorList>
    </citation>
    <scope>NUCLEOTIDE SEQUENCE [LARGE SCALE GENOMIC DNA]</scope>
</reference>
<keyword evidence="2" id="KW-1185">Reference proteome</keyword>